<gene>
    <name evidence="5" type="ORF">g.31211</name>
</gene>
<evidence type="ECO:0000256" key="3">
    <source>
        <dbReference type="PROSITE-ProRule" id="PRU00076"/>
    </source>
</evidence>
<dbReference type="AlphaFoldDB" id="A0A1B6DID0"/>
<feature type="disulfide bond" evidence="3">
    <location>
        <begin position="184"/>
        <end position="193"/>
    </location>
</feature>
<feature type="disulfide bond" evidence="3">
    <location>
        <begin position="167"/>
        <end position="177"/>
    </location>
</feature>
<dbReference type="SMART" id="SM00181">
    <property type="entry name" value="EGF"/>
    <property type="match status" value="2"/>
</dbReference>
<dbReference type="PANTHER" id="PTHR14949:SF54">
    <property type="entry name" value="VWFD DOMAIN-CONTAINING PROTEIN"/>
    <property type="match status" value="1"/>
</dbReference>
<sequence>SRSDSSCDVTLCNDHVIQRRPIIVNITYKLDTMVFFICVRILFVAALSEGVRGEYRRNATLGHQMTPLGGLNVCRNRYRTYCCPGWTLQPATGHCDIPVCMRKCGKGECIKPNLCQCEDGRISSNCNHHNHGDSASLGKGGGNKDTHSHAHGALTRGDIREEDDGGCRGPCLNGGTCMSSKCLCRPGYKGEFCGEPICREPCLNAGRCMGPDRCVCVYGF</sequence>
<reference evidence="5" key="1">
    <citation type="submission" date="2015-12" db="EMBL/GenBank/DDBJ databases">
        <title>De novo transcriptome assembly of four potential Pierce s Disease insect vectors from Arizona vineyards.</title>
        <authorList>
            <person name="Tassone E.E."/>
        </authorList>
    </citation>
    <scope>NUCLEOTIDE SEQUENCE</scope>
</reference>
<comment type="caution">
    <text evidence="3">Lacks conserved residue(s) required for the propagation of feature annotation.</text>
</comment>
<proteinExistence type="predicted"/>
<keyword evidence="3" id="KW-0245">EGF-like domain</keyword>
<keyword evidence="1" id="KW-0732">Signal</keyword>
<organism evidence="5">
    <name type="scientific">Clastoptera arizonana</name>
    <name type="common">Arizona spittle bug</name>
    <dbReference type="NCBI Taxonomy" id="38151"/>
    <lineage>
        <taxon>Eukaryota</taxon>
        <taxon>Metazoa</taxon>
        <taxon>Ecdysozoa</taxon>
        <taxon>Arthropoda</taxon>
        <taxon>Hexapoda</taxon>
        <taxon>Insecta</taxon>
        <taxon>Pterygota</taxon>
        <taxon>Neoptera</taxon>
        <taxon>Paraneoptera</taxon>
        <taxon>Hemiptera</taxon>
        <taxon>Auchenorrhyncha</taxon>
        <taxon>Cercopoidea</taxon>
        <taxon>Clastopteridae</taxon>
        <taxon>Clastoptera</taxon>
    </lineage>
</organism>
<evidence type="ECO:0000259" key="4">
    <source>
        <dbReference type="PROSITE" id="PS50026"/>
    </source>
</evidence>
<dbReference type="Gene3D" id="2.10.25.10">
    <property type="entry name" value="Laminin"/>
    <property type="match status" value="2"/>
</dbReference>
<dbReference type="GO" id="GO:0005102">
    <property type="term" value="F:signaling receptor binding"/>
    <property type="evidence" value="ECO:0007669"/>
    <property type="project" value="TreeGrafter"/>
</dbReference>
<feature type="non-terminal residue" evidence="5">
    <location>
        <position position="1"/>
    </location>
</feature>
<dbReference type="InterPro" id="IPR000742">
    <property type="entry name" value="EGF"/>
</dbReference>
<dbReference type="EMBL" id="GEDC01011849">
    <property type="protein sequence ID" value="JAS25449.1"/>
    <property type="molecule type" value="Transcribed_RNA"/>
</dbReference>
<dbReference type="PROSITE" id="PS00022">
    <property type="entry name" value="EGF_1"/>
    <property type="match status" value="1"/>
</dbReference>
<keyword evidence="2 3" id="KW-1015">Disulfide bond</keyword>
<name>A0A1B6DID0_9HEMI</name>
<feature type="non-terminal residue" evidence="5">
    <location>
        <position position="220"/>
    </location>
</feature>
<dbReference type="GO" id="GO:0009986">
    <property type="term" value="C:cell surface"/>
    <property type="evidence" value="ECO:0007669"/>
    <property type="project" value="TreeGrafter"/>
</dbReference>
<dbReference type="PROSITE" id="PS01186">
    <property type="entry name" value="EGF_2"/>
    <property type="match status" value="1"/>
</dbReference>
<dbReference type="GO" id="GO:0005576">
    <property type="term" value="C:extracellular region"/>
    <property type="evidence" value="ECO:0007669"/>
    <property type="project" value="TreeGrafter"/>
</dbReference>
<evidence type="ECO:0000256" key="1">
    <source>
        <dbReference type="ARBA" id="ARBA00022729"/>
    </source>
</evidence>
<dbReference type="PROSITE" id="PS50026">
    <property type="entry name" value="EGF_3"/>
    <property type="match status" value="1"/>
</dbReference>
<dbReference type="PANTHER" id="PTHR14949">
    <property type="entry name" value="EGF-LIKE-DOMAIN, MULTIPLE 7, 8"/>
    <property type="match status" value="1"/>
</dbReference>
<evidence type="ECO:0000256" key="2">
    <source>
        <dbReference type="ARBA" id="ARBA00023157"/>
    </source>
</evidence>
<protein>
    <recommendedName>
        <fullName evidence="4">EGF-like domain-containing protein</fullName>
    </recommendedName>
</protein>
<accession>A0A1B6DID0</accession>
<feature type="domain" description="EGF-like" evidence="4">
    <location>
        <begin position="163"/>
        <end position="194"/>
    </location>
</feature>
<evidence type="ECO:0000313" key="5">
    <source>
        <dbReference type="EMBL" id="JAS25449.1"/>
    </source>
</evidence>
<dbReference type="InterPro" id="IPR050969">
    <property type="entry name" value="Dev_Signal_Modulators"/>
</dbReference>